<dbReference type="EMBL" id="JAUEPT010000153">
    <property type="protein sequence ID" value="KAK0430379.1"/>
    <property type="molecule type" value="Genomic_DNA"/>
</dbReference>
<reference evidence="1" key="1">
    <citation type="submission" date="2023-06" db="EMBL/GenBank/DDBJ databases">
        <authorList>
            <consortium name="Lawrence Berkeley National Laboratory"/>
            <person name="Ahrendt S."/>
            <person name="Sahu N."/>
            <person name="Indic B."/>
            <person name="Wong-Bajracharya J."/>
            <person name="Merenyi Z."/>
            <person name="Ke H.-M."/>
            <person name="Monk M."/>
            <person name="Kocsube S."/>
            <person name="Drula E."/>
            <person name="Lipzen A."/>
            <person name="Balint B."/>
            <person name="Henrissat B."/>
            <person name="Andreopoulos B."/>
            <person name="Martin F.M."/>
            <person name="Harder C.B."/>
            <person name="Rigling D."/>
            <person name="Ford K.L."/>
            <person name="Foster G.D."/>
            <person name="Pangilinan J."/>
            <person name="Papanicolaou A."/>
            <person name="Barry K."/>
            <person name="LaButti K."/>
            <person name="Viragh M."/>
            <person name="Koriabine M."/>
            <person name="Yan M."/>
            <person name="Riley R."/>
            <person name="Champramary S."/>
            <person name="Plett K.L."/>
            <person name="Tsai I.J."/>
            <person name="Slot J."/>
            <person name="Sipos G."/>
            <person name="Plett J."/>
            <person name="Nagy L.G."/>
            <person name="Grigoriev I.V."/>
        </authorList>
    </citation>
    <scope>NUCLEOTIDE SEQUENCE</scope>
    <source>
        <strain evidence="1">FPL87.14</strain>
    </source>
</reference>
<evidence type="ECO:0000313" key="2">
    <source>
        <dbReference type="Proteomes" id="UP001175226"/>
    </source>
</evidence>
<accession>A0AA39IV93</accession>
<proteinExistence type="predicted"/>
<keyword evidence="2" id="KW-1185">Reference proteome</keyword>
<dbReference type="AlphaFoldDB" id="A0AA39IV93"/>
<sequence>MAKEMLFLPLIRFISSATSSTIAGRSTFARSLRSMPSKSKGPGRLLKSPRRLNASSTECLSRSYGCQGCVHRRKSRRRRVWWW</sequence>
<organism evidence="1 2">
    <name type="scientific">Armillaria borealis</name>
    <dbReference type="NCBI Taxonomy" id="47425"/>
    <lineage>
        <taxon>Eukaryota</taxon>
        <taxon>Fungi</taxon>
        <taxon>Dikarya</taxon>
        <taxon>Basidiomycota</taxon>
        <taxon>Agaricomycotina</taxon>
        <taxon>Agaricomycetes</taxon>
        <taxon>Agaricomycetidae</taxon>
        <taxon>Agaricales</taxon>
        <taxon>Marasmiineae</taxon>
        <taxon>Physalacriaceae</taxon>
        <taxon>Armillaria</taxon>
    </lineage>
</organism>
<protein>
    <submittedName>
        <fullName evidence="1">Uncharacterized protein</fullName>
    </submittedName>
</protein>
<comment type="caution">
    <text evidence="1">The sequence shown here is derived from an EMBL/GenBank/DDBJ whole genome shotgun (WGS) entry which is preliminary data.</text>
</comment>
<gene>
    <name evidence="1" type="ORF">EV421DRAFT_1859265</name>
</gene>
<name>A0AA39IV93_9AGAR</name>
<dbReference type="Proteomes" id="UP001175226">
    <property type="component" value="Unassembled WGS sequence"/>
</dbReference>
<evidence type="ECO:0000313" key="1">
    <source>
        <dbReference type="EMBL" id="KAK0430379.1"/>
    </source>
</evidence>